<dbReference type="AlphaFoldDB" id="A0A937M2R7"/>
<feature type="transmembrane region" description="Helical" evidence="1">
    <location>
        <begin position="52"/>
        <end position="72"/>
    </location>
</feature>
<feature type="transmembrane region" description="Helical" evidence="1">
    <location>
        <begin position="79"/>
        <end position="99"/>
    </location>
</feature>
<evidence type="ECO:0000313" key="3">
    <source>
        <dbReference type="Proteomes" id="UP000705230"/>
    </source>
</evidence>
<name>A0A937M2R7_9GAMM</name>
<comment type="caution">
    <text evidence="2">The sequence shown here is derived from an EMBL/GenBank/DDBJ whole genome shotgun (WGS) entry which is preliminary data.</text>
</comment>
<dbReference type="Proteomes" id="UP000705230">
    <property type="component" value="Unassembled WGS sequence"/>
</dbReference>
<evidence type="ECO:0008006" key="4">
    <source>
        <dbReference type="Google" id="ProtNLM"/>
    </source>
</evidence>
<evidence type="ECO:0000313" key="2">
    <source>
        <dbReference type="EMBL" id="MBL6903585.1"/>
    </source>
</evidence>
<organism evidence="2 3">
    <name type="scientific">SAR86 cluster bacterium</name>
    <dbReference type="NCBI Taxonomy" id="2030880"/>
    <lineage>
        <taxon>Bacteria</taxon>
        <taxon>Pseudomonadati</taxon>
        <taxon>Pseudomonadota</taxon>
        <taxon>Gammaproteobacteria</taxon>
        <taxon>SAR86 cluster</taxon>
    </lineage>
</organism>
<reference evidence="2" key="1">
    <citation type="submission" date="2020-10" db="EMBL/GenBank/DDBJ databases">
        <title>Microbiome of the Black Sea water column analyzed by genome centric metagenomics.</title>
        <authorList>
            <person name="Cabello-Yeves P.J."/>
            <person name="Callieri C."/>
            <person name="Picazo A."/>
            <person name="Mehrshad M."/>
            <person name="Haro-Moreno J.M."/>
            <person name="Roda-Garcia J."/>
            <person name="Dzembekova N."/>
            <person name="Slabakova V."/>
            <person name="Slabakova N."/>
            <person name="Moncheva S."/>
            <person name="Rodriguez-Valera F."/>
        </authorList>
    </citation>
    <scope>NUCLEOTIDE SEQUENCE</scope>
    <source>
        <strain evidence="2">BS30m-G43</strain>
    </source>
</reference>
<accession>A0A937M2R7</accession>
<keyword evidence="1" id="KW-0812">Transmembrane</keyword>
<keyword evidence="1" id="KW-0472">Membrane</keyword>
<feature type="transmembrane region" description="Helical" evidence="1">
    <location>
        <begin position="105"/>
        <end position="126"/>
    </location>
</feature>
<proteinExistence type="predicted"/>
<dbReference type="EMBL" id="JADHSG010000008">
    <property type="protein sequence ID" value="MBL6903585.1"/>
    <property type="molecule type" value="Genomic_DNA"/>
</dbReference>
<evidence type="ECO:0000256" key="1">
    <source>
        <dbReference type="SAM" id="Phobius"/>
    </source>
</evidence>
<protein>
    <recommendedName>
        <fullName evidence="4">DUF4345 domain-containing protein</fullName>
    </recommendedName>
</protein>
<keyword evidence="1" id="KW-1133">Transmembrane helix</keyword>
<gene>
    <name evidence="2" type="ORF">ISR29_05225</name>
</gene>
<sequence length="134" mass="14205">MIARILSGLVGAVMLISAIGWIIDPAAAAAGLEIKESLKDVGGETLLGKNTLIGDFTSFFFTAGILSGIGAYRNEHEWLYGPLVLLGSAAIFRLIAGVIHGTEFLVAAIISEVLFATMLIISINLMKKSKQELN</sequence>